<feature type="domain" description="Response regulatory" evidence="12">
    <location>
        <begin position="1041"/>
        <end position="1159"/>
    </location>
</feature>
<feature type="domain" description="PAC" evidence="14">
    <location>
        <begin position="561"/>
        <end position="613"/>
    </location>
</feature>
<dbReference type="PROSITE" id="PS50110">
    <property type="entry name" value="RESPONSE_REGULATORY"/>
    <property type="match status" value="1"/>
</dbReference>
<gene>
    <name evidence="15" type="ORF">SBA1_120111</name>
</gene>
<dbReference type="Gene3D" id="3.30.450.40">
    <property type="match status" value="2"/>
</dbReference>
<dbReference type="InterPro" id="IPR036097">
    <property type="entry name" value="HisK_dim/P_sf"/>
</dbReference>
<keyword evidence="5" id="KW-0547">Nucleotide-binding</keyword>
<dbReference type="InterPro" id="IPR011006">
    <property type="entry name" value="CheY-like_superfamily"/>
</dbReference>
<keyword evidence="8" id="KW-0902">Two-component regulatory system</keyword>
<dbReference type="SMART" id="SM00086">
    <property type="entry name" value="PAC"/>
    <property type="match status" value="1"/>
</dbReference>
<dbReference type="Proteomes" id="UP000238701">
    <property type="component" value="Unassembled WGS sequence"/>
</dbReference>
<evidence type="ECO:0000259" key="13">
    <source>
        <dbReference type="PROSITE" id="PS50112"/>
    </source>
</evidence>
<dbReference type="SUPFAM" id="SSF47384">
    <property type="entry name" value="Homodimeric domain of signal transducing histidine kinase"/>
    <property type="match status" value="1"/>
</dbReference>
<dbReference type="NCBIfam" id="TIGR00229">
    <property type="entry name" value="sensory_box"/>
    <property type="match status" value="1"/>
</dbReference>
<dbReference type="EC" id="2.7.13.3" evidence="2"/>
<keyword evidence="6 15" id="KW-0418">Kinase</keyword>
<reference evidence="16" key="1">
    <citation type="submission" date="2018-02" db="EMBL/GenBank/DDBJ databases">
        <authorList>
            <person name="Hausmann B."/>
        </authorList>
    </citation>
    <scope>NUCLEOTIDE SEQUENCE [LARGE SCALE GENOMIC DNA]</scope>
    <source>
        <strain evidence="16">Peat soil MAG SbA1</strain>
    </source>
</reference>
<dbReference type="InterPro" id="IPR001789">
    <property type="entry name" value="Sig_transdc_resp-reg_receiver"/>
</dbReference>
<keyword evidence="7" id="KW-0067">ATP-binding</keyword>
<dbReference type="InterPro" id="IPR003594">
    <property type="entry name" value="HATPase_dom"/>
</dbReference>
<dbReference type="Pfam" id="PF13185">
    <property type="entry name" value="GAF_2"/>
    <property type="match status" value="2"/>
</dbReference>
<dbReference type="InterPro" id="IPR029016">
    <property type="entry name" value="GAF-like_dom_sf"/>
</dbReference>
<keyword evidence="3" id="KW-0597">Phosphoprotein</keyword>
<evidence type="ECO:0000259" key="12">
    <source>
        <dbReference type="PROSITE" id="PS50110"/>
    </source>
</evidence>
<keyword evidence="4 15" id="KW-0808">Transferase</keyword>
<dbReference type="Gene3D" id="1.10.287.130">
    <property type="match status" value="1"/>
</dbReference>
<evidence type="ECO:0000256" key="7">
    <source>
        <dbReference type="ARBA" id="ARBA00022840"/>
    </source>
</evidence>
<keyword evidence="10" id="KW-0472">Membrane</keyword>
<dbReference type="SMART" id="SM00387">
    <property type="entry name" value="HATPase_c"/>
    <property type="match status" value="1"/>
</dbReference>
<name>A0A2U3K2E5_9BACT</name>
<dbReference type="PRINTS" id="PR00344">
    <property type="entry name" value="BCTRLSENSOR"/>
</dbReference>
<dbReference type="GO" id="GO:0000155">
    <property type="term" value="F:phosphorelay sensor kinase activity"/>
    <property type="evidence" value="ECO:0007669"/>
    <property type="project" value="InterPro"/>
</dbReference>
<dbReference type="Gene3D" id="3.30.450.20">
    <property type="entry name" value="PAS domain"/>
    <property type="match status" value="2"/>
</dbReference>
<dbReference type="InterPro" id="IPR004358">
    <property type="entry name" value="Sig_transdc_His_kin-like_C"/>
</dbReference>
<dbReference type="GO" id="GO:0006355">
    <property type="term" value="P:regulation of DNA-templated transcription"/>
    <property type="evidence" value="ECO:0007669"/>
    <property type="project" value="InterPro"/>
</dbReference>
<evidence type="ECO:0000256" key="9">
    <source>
        <dbReference type="PROSITE-ProRule" id="PRU00169"/>
    </source>
</evidence>
<evidence type="ECO:0000313" key="16">
    <source>
        <dbReference type="Proteomes" id="UP000238701"/>
    </source>
</evidence>
<dbReference type="Pfam" id="PF08448">
    <property type="entry name" value="PAS_4"/>
    <property type="match status" value="1"/>
</dbReference>
<keyword evidence="10" id="KW-0812">Transmembrane</keyword>
<evidence type="ECO:0000259" key="11">
    <source>
        <dbReference type="PROSITE" id="PS50109"/>
    </source>
</evidence>
<feature type="transmembrane region" description="Helical" evidence="10">
    <location>
        <begin position="74"/>
        <end position="96"/>
    </location>
</feature>
<dbReference type="SUPFAM" id="SSF55781">
    <property type="entry name" value="GAF domain-like"/>
    <property type="match status" value="2"/>
</dbReference>
<feature type="transmembrane region" description="Helical" evidence="10">
    <location>
        <begin position="20"/>
        <end position="38"/>
    </location>
</feature>
<dbReference type="InterPro" id="IPR013767">
    <property type="entry name" value="PAS_fold"/>
</dbReference>
<organism evidence="15 16">
    <name type="scientific">Candidatus Sulfotelmatobacter kueseliae</name>
    <dbReference type="NCBI Taxonomy" id="2042962"/>
    <lineage>
        <taxon>Bacteria</taxon>
        <taxon>Pseudomonadati</taxon>
        <taxon>Acidobacteriota</taxon>
        <taxon>Terriglobia</taxon>
        <taxon>Terriglobales</taxon>
        <taxon>Candidatus Korobacteraceae</taxon>
        <taxon>Candidatus Sulfotelmatobacter</taxon>
    </lineage>
</organism>
<evidence type="ECO:0000256" key="1">
    <source>
        <dbReference type="ARBA" id="ARBA00000085"/>
    </source>
</evidence>
<feature type="transmembrane region" description="Helical" evidence="10">
    <location>
        <begin position="103"/>
        <end position="125"/>
    </location>
</feature>
<dbReference type="CDD" id="cd00082">
    <property type="entry name" value="HisKA"/>
    <property type="match status" value="1"/>
</dbReference>
<dbReference type="SMART" id="SM00091">
    <property type="entry name" value="PAS"/>
    <property type="match status" value="2"/>
</dbReference>
<feature type="domain" description="PAS" evidence="13">
    <location>
        <begin position="488"/>
        <end position="529"/>
    </location>
</feature>
<evidence type="ECO:0000313" key="15">
    <source>
        <dbReference type="EMBL" id="SPF33757.1"/>
    </source>
</evidence>
<keyword evidence="10" id="KW-1133">Transmembrane helix</keyword>
<sequence length="1172" mass="129564">MSASLWSTWNAAASLGIARPAAAELALLILLGAFLFALRAAREGYFRVWIAGWIALVASRLIEHSSAAKIPEPFDLVATHAAFVLAVGLLAGAVLLYARSRELIIPLAVITPILVGFAGARILLWPDSLPIRMAVEISYRIILLTASIALLHARRGRREPVTWLMALCLPGLHLAWSPFTDGATGVALQAAEVALGLWMLLLVLGEARARTRRLLTLQALANSMAGSPSYGSLVQPALEEMQRSNQLRAAWFRLLDGEHLVATHAVGLSADFLRNTSFAPLTEALSKLFQEAEPQVSSRDATTPEESLLLEAEKIRQLVMVPVVGNKSPVGLLLLGDSRNRLWTPEEREFLKTCAKQLAIAVENSRLREQVLRSQRQWMNTFDSVHDIILAHDSDFRIFKANQVLLEHLGQAAADVIGSTCESALPHSLGAWTGCPYCAMRGDDEFTEGADPCFGGFSVVSTTSYTEQEGAQKGVIHVIRDISERRSAEERYRLLFEQVQEGVYVATPDGRFLDCNDAMVHMLGYASREELLVVNLNTEIYVDAKQREQFHREMEMHNYVRNFEVTLRRKDGTLLLAVESSFAARDASGNIERYQGFVLDTTEKRRAEDEMRRRNRELNALNAMAVVAAQSFDLDEILNLTLRQVVSLFGAESGSVYLCDADAQTYRRRAAWGPGSREKARPAEITFAEGFGDLIMRSRAEVVTGEYLPHLPPNVADFLRSDADRSWIWVLFWGKDSPAGIMGLCSHLGYEWSSNEENLLVAISRQLATTIEKVRLYEETCRAYEDLRKTQEQLLQSEKMSAVGQLIAGVAHELNNPLTAILGYAQLLESEGLNQRAQDYVGKLFKQAQRTHRVVQNLLSFARQRKPEREDVDIRKVLDETLTLRDYDLKTNNIRVQLETPQEPMAVVADPHQIEQVFLNIINNAVDAILETGRNGKLQIRVYVQNGQVCTQFTDDGPGIKDPKRIFDPFYTTKSVGKGTGLGLSICYGIVKEHGGDITANNAPEGGAVIEVRLPAAVVAKAEPEPVKAAPRTHEGAVHGRFLLVEEEEAVLEFERDVLAGAGATVVTAKTSEDVQSRLLSESFEAVIMAGKMPGGWNAKESYTWIKQNCPDMVGHVLFTFSNGVEQSEGRGFLQENSVPSLVKPFEVAELISQARRLLQKTQAAGAGAGTN</sequence>
<dbReference type="CDD" id="cd00130">
    <property type="entry name" value="PAS"/>
    <property type="match status" value="1"/>
</dbReference>
<dbReference type="InterPro" id="IPR036890">
    <property type="entry name" value="HATPase_C_sf"/>
</dbReference>
<comment type="catalytic activity">
    <reaction evidence="1">
        <text>ATP + protein L-histidine = ADP + protein N-phospho-L-histidine.</text>
        <dbReference type="EC" id="2.7.13.3"/>
    </reaction>
</comment>
<evidence type="ECO:0000256" key="6">
    <source>
        <dbReference type="ARBA" id="ARBA00022777"/>
    </source>
</evidence>
<dbReference type="SUPFAM" id="SSF55874">
    <property type="entry name" value="ATPase domain of HSP90 chaperone/DNA topoisomerase II/histidine kinase"/>
    <property type="match status" value="1"/>
</dbReference>
<dbReference type="PROSITE" id="PS50113">
    <property type="entry name" value="PAC"/>
    <property type="match status" value="1"/>
</dbReference>
<dbReference type="PROSITE" id="PS50109">
    <property type="entry name" value="HIS_KIN"/>
    <property type="match status" value="1"/>
</dbReference>
<dbReference type="SUPFAM" id="SSF55785">
    <property type="entry name" value="PYP-like sensor domain (PAS domain)"/>
    <property type="match status" value="2"/>
</dbReference>
<dbReference type="PROSITE" id="PS50112">
    <property type="entry name" value="PAS"/>
    <property type="match status" value="1"/>
</dbReference>
<dbReference type="Gene3D" id="3.40.50.2300">
    <property type="match status" value="1"/>
</dbReference>
<dbReference type="InterPro" id="IPR003661">
    <property type="entry name" value="HisK_dim/P_dom"/>
</dbReference>
<dbReference type="OrthoDB" id="110871at2"/>
<proteinExistence type="predicted"/>
<accession>A0A2U3K2E5</accession>
<evidence type="ECO:0000256" key="3">
    <source>
        <dbReference type="ARBA" id="ARBA00022553"/>
    </source>
</evidence>
<dbReference type="Pfam" id="PF02518">
    <property type="entry name" value="HATPase_c"/>
    <property type="match status" value="1"/>
</dbReference>
<dbReference type="InterPro" id="IPR035965">
    <property type="entry name" value="PAS-like_dom_sf"/>
</dbReference>
<dbReference type="InterPro" id="IPR000014">
    <property type="entry name" value="PAS"/>
</dbReference>
<dbReference type="InterPro" id="IPR013656">
    <property type="entry name" value="PAS_4"/>
</dbReference>
<evidence type="ECO:0000256" key="10">
    <source>
        <dbReference type="SAM" id="Phobius"/>
    </source>
</evidence>
<dbReference type="PANTHER" id="PTHR43065:SF46">
    <property type="entry name" value="C4-DICARBOXYLATE TRANSPORT SENSOR PROTEIN DCTB"/>
    <property type="match status" value="1"/>
</dbReference>
<dbReference type="AlphaFoldDB" id="A0A2U3K2E5"/>
<evidence type="ECO:0000259" key="14">
    <source>
        <dbReference type="PROSITE" id="PS50113"/>
    </source>
</evidence>
<evidence type="ECO:0000256" key="2">
    <source>
        <dbReference type="ARBA" id="ARBA00012438"/>
    </source>
</evidence>
<dbReference type="InterPro" id="IPR000700">
    <property type="entry name" value="PAS-assoc_C"/>
</dbReference>
<dbReference type="EMBL" id="OMOD01000024">
    <property type="protein sequence ID" value="SPF33757.1"/>
    <property type="molecule type" value="Genomic_DNA"/>
</dbReference>
<dbReference type="PANTHER" id="PTHR43065">
    <property type="entry name" value="SENSOR HISTIDINE KINASE"/>
    <property type="match status" value="1"/>
</dbReference>
<comment type="caution">
    <text evidence="9">Lacks conserved residue(s) required for the propagation of feature annotation.</text>
</comment>
<dbReference type="SMART" id="SM00388">
    <property type="entry name" value="HisKA"/>
    <property type="match status" value="1"/>
</dbReference>
<evidence type="ECO:0000256" key="4">
    <source>
        <dbReference type="ARBA" id="ARBA00022679"/>
    </source>
</evidence>
<feature type="transmembrane region" description="Helical" evidence="10">
    <location>
        <begin position="45"/>
        <end position="62"/>
    </location>
</feature>
<dbReference type="SUPFAM" id="SSF52172">
    <property type="entry name" value="CheY-like"/>
    <property type="match status" value="1"/>
</dbReference>
<dbReference type="InterPro" id="IPR003018">
    <property type="entry name" value="GAF"/>
</dbReference>
<dbReference type="GO" id="GO:0005524">
    <property type="term" value="F:ATP binding"/>
    <property type="evidence" value="ECO:0007669"/>
    <property type="project" value="UniProtKB-KW"/>
</dbReference>
<evidence type="ECO:0000256" key="8">
    <source>
        <dbReference type="ARBA" id="ARBA00023012"/>
    </source>
</evidence>
<dbReference type="SMART" id="SM00065">
    <property type="entry name" value="GAF"/>
    <property type="match status" value="2"/>
</dbReference>
<dbReference type="Pfam" id="PF00989">
    <property type="entry name" value="PAS"/>
    <property type="match status" value="1"/>
</dbReference>
<protein>
    <recommendedName>
        <fullName evidence="2">histidine kinase</fullName>
        <ecNumber evidence="2">2.7.13.3</ecNumber>
    </recommendedName>
</protein>
<dbReference type="InterPro" id="IPR001610">
    <property type="entry name" value="PAC"/>
</dbReference>
<feature type="domain" description="Histidine kinase" evidence="11">
    <location>
        <begin position="809"/>
        <end position="1018"/>
    </location>
</feature>
<dbReference type="Gene3D" id="3.30.565.10">
    <property type="entry name" value="Histidine kinase-like ATPase, C-terminal domain"/>
    <property type="match status" value="1"/>
</dbReference>
<dbReference type="Pfam" id="PF00512">
    <property type="entry name" value="HisKA"/>
    <property type="match status" value="1"/>
</dbReference>
<evidence type="ECO:0000256" key="5">
    <source>
        <dbReference type="ARBA" id="ARBA00022741"/>
    </source>
</evidence>
<dbReference type="InterPro" id="IPR005467">
    <property type="entry name" value="His_kinase_dom"/>
</dbReference>